<dbReference type="InterPro" id="IPR011990">
    <property type="entry name" value="TPR-like_helical_dom_sf"/>
</dbReference>
<proteinExistence type="predicted"/>
<dbReference type="Proteomes" id="UP000655523">
    <property type="component" value="Unassembled WGS sequence"/>
</dbReference>
<evidence type="ECO:0000313" key="2">
    <source>
        <dbReference type="EMBL" id="NPT60545.1"/>
    </source>
</evidence>
<gene>
    <name evidence="2" type="ORF">GNZ13_39835</name>
</gene>
<dbReference type="InterPro" id="IPR019734">
    <property type="entry name" value="TPR_rpt"/>
</dbReference>
<dbReference type="Pfam" id="PF13181">
    <property type="entry name" value="TPR_8"/>
    <property type="match status" value="1"/>
</dbReference>
<evidence type="ECO:0000256" key="1">
    <source>
        <dbReference type="SAM" id="MobiDB-lite"/>
    </source>
</evidence>
<dbReference type="AlphaFoldDB" id="A0A972NZR3"/>
<accession>A0A972NZR3</accession>
<reference evidence="2 3" key="1">
    <citation type="submission" date="2019-11" db="EMBL/GenBank/DDBJ databases">
        <title>Metabolism of dissolved organic matter in forest soils.</title>
        <authorList>
            <person name="Cyle K.T."/>
            <person name="Wilhelm R.C."/>
            <person name="Martinez C.E."/>
        </authorList>
    </citation>
    <scope>NUCLEOTIDE SEQUENCE [LARGE SCALE GENOMIC DNA]</scope>
    <source>
        <strain evidence="2 3">5N</strain>
    </source>
</reference>
<keyword evidence="3" id="KW-1185">Reference proteome</keyword>
<dbReference type="EMBL" id="WOEZ01000227">
    <property type="protein sequence ID" value="NPT60545.1"/>
    <property type="molecule type" value="Genomic_DNA"/>
</dbReference>
<feature type="region of interest" description="Disordered" evidence="1">
    <location>
        <begin position="160"/>
        <end position="187"/>
    </location>
</feature>
<organism evidence="2 3">
    <name type="scientific">Paraburkholderia elongata</name>
    <dbReference type="NCBI Taxonomy" id="2675747"/>
    <lineage>
        <taxon>Bacteria</taxon>
        <taxon>Pseudomonadati</taxon>
        <taxon>Pseudomonadota</taxon>
        <taxon>Betaproteobacteria</taxon>
        <taxon>Burkholderiales</taxon>
        <taxon>Burkholderiaceae</taxon>
        <taxon>Paraburkholderia</taxon>
    </lineage>
</organism>
<dbReference type="SUPFAM" id="SSF48452">
    <property type="entry name" value="TPR-like"/>
    <property type="match status" value="1"/>
</dbReference>
<dbReference type="RefSeq" id="WP_172175576.1">
    <property type="nucleotide sequence ID" value="NZ_WOEZ01000227.1"/>
</dbReference>
<evidence type="ECO:0000313" key="3">
    <source>
        <dbReference type="Proteomes" id="UP000655523"/>
    </source>
</evidence>
<protein>
    <submittedName>
        <fullName evidence="2">Tetratricopeptide repeat protein</fullName>
    </submittedName>
</protein>
<feature type="non-terminal residue" evidence="2">
    <location>
        <position position="1"/>
    </location>
</feature>
<comment type="caution">
    <text evidence="2">The sequence shown here is derived from an EMBL/GenBank/DDBJ whole genome shotgun (WGS) entry which is preliminary data.</text>
</comment>
<name>A0A972NZR3_9BURK</name>
<dbReference type="Pfam" id="PF13432">
    <property type="entry name" value="TPR_16"/>
    <property type="match status" value="1"/>
</dbReference>
<sequence length="187" mass="19843">SRAANVSPAHPGPRLGLARVALRQRRFDDAAALYRRLVAEQPDNPITAEGLGTVLDLQGLHGEAQTVYRDALRMHPEAYGLKTNLGLSLILSNKPREGANVLLDIAGLANAPLQARQNLALAYGLLGNADAAKKILVSDMPAASAEDDLRFYRSLRAKLDAPSPDHGRAQTSPLSASDAGHSVATLK</sequence>
<dbReference type="Gene3D" id="1.25.40.10">
    <property type="entry name" value="Tetratricopeptide repeat domain"/>
    <property type="match status" value="1"/>
</dbReference>